<reference evidence="1 2" key="1">
    <citation type="submission" date="2014-04" db="EMBL/GenBank/DDBJ databases">
        <authorList>
            <consortium name="DOE Joint Genome Institute"/>
            <person name="Kuo A."/>
            <person name="Kohler A."/>
            <person name="Jargeat P."/>
            <person name="Nagy L.G."/>
            <person name="Floudas D."/>
            <person name="Copeland A."/>
            <person name="Barry K.W."/>
            <person name="Cichocki N."/>
            <person name="Veneault-Fourrey C."/>
            <person name="LaButti K."/>
            <person name="Lindquist E.A."/>
            <person name="Lipzen A."/>
            <person name="Lundell T."/>
            <person name="Morin E."/>
            <person name="Murat C."/>
            <person name="Sun H."/>
            <person name="Tunlid A."/>
            <person name="Henrissat B."/>
            <person name="Grigoriev I.V."/>
            <person name="Hibbett D.S."/>
            <person name="Martin F."/>
            <person name="Nordberg H.P."/>
            <person name="Cantor M.N."/>
            <person name="Hua S.X."/>
        </authorList>
    </citation>
    <scope>NUCLEOTIDE SEQUENCE [LARGE SCALE GENOMIC DNA]</scope>
    <source>
        <strain evidence="1 2">Ve08.2h10</strain>
    </source>
</reference>
<evidence type="ECO:0000313" key="1">
    <source>
        <dbReference type="EMBL" id="KIK76233.1"/>
    </source>
</evidence>
<accession>A0A0D0CLR0</accession>
<dbReference type="Proteomes" id="UP000054538">
    <property type="component" value="Unassembled WGS sequence"/>
</dbReference>
<proteinExistence type="predicted"/>
<name>A0A0D0CLR0_9AGAM</name>
<dbReference type="HOGENOM" id="CLU_2386979_0_0_1"/>
<dbReference type="STRING" id="930991.A0A0D0CLR0"/>
<evidence type="ECO:0000313" key="2">
    <source>
        <dbReference type="Proteomes" id="UP000054538"/>
    </source>
</evidence>
<dbReference type="AlphaFoldDB" id="A0A0D0CLR0"/>
<reference evidence="2" key="2">
    <citation type="submission" date="2015-01" db="EMBL/GenBank/DDBJ databases">
        <title>Evolutionary Origins and Diversification of the Mycorrhizal Mutualists.</title>
        <authorList>
            <consortium name="DOE Joint Genome Institute"/>
            <consortium name="Mycorrhizal Genomics Consortium"/>
            <person name="Kohler A."/>
            <person name="Kuo A."/>
            <person name="Nagy L.G."/>
            <person name="Floudas D."/>
            <person name="Copeland A."/>
            <person name="Barry K.W."/>
            <person name="Cichocki N."/>
            <person name="Veneault-Fourrey C."/>
            <person name="LaButti K."/>
            <person name="Lindquist E.A."/>
            <person name="Lipzen A."/>
            <person name="Lundell T."/>
            <person name="Morin E."/>
            <person name="Murat C."/>
            <person name="Riley R."/>
            <person name="Ohm R."/>
            <person name="Sun H."/>
            <person name="Tunlid A."/>
            <person name="Henrissat B."/>
            <person name="Grigoriev I.V."/>
            <person name="Hibbett D.S."/>
            <person name="Martin F."/>
        </authorList>
    </citation>
    <scope>NUCLEOTIDE SEQUENCE [LARGE SCALE GENOMIC DNA]</scope>
    <source>
        <strain evidence="2">Ve08.2h10</strain>
    </source>
</reference>
<protein>
    <submittedName>
        <fullName evidence="1">Uncharacterized protein</fullName>
    </submittedName>
</protein>
<dbReference type="Pfam" id="PF18759">
    <property type="entry name" value="Plavaka"/>
    <property type="match status" value="1"/>
</dbReference>
<sequence length="111" mass="12585">MILQSLKPGMSNPEVTRFGDGYYYHVIYGLGPYIADYEEQVLLSCIVHNWCAKCLTHQNNLDDEDTLSQCCEHTEALIVAGFVLDVLWNKYRIVGQLVLCTLSSHTARPMC</sequence>
<dbReference type="InParanoid" id="A0A0D0CLR0"/>
<dbReference type="EMBL" id="KN827600">
    <property type="protein sequence ID" value="KIK76233.1"/>
    <property type="molecule type" value="Genomic_DNA"/>
</dbReference>
<gene>
    <name evidence="1" type="ORF">PAXRUDRAFT_170538</name>
</gene>
<keyword evidence="2" id="KW-1185">Reference proteome</keyword>
<organism evidence="1 2">
    <name type="scientific">Paxillus rubicundulus Ve08.2h10</name>
    <dbReference type="NCBI Taxonomy" id="930991"/>
    <lineage>
        <taxon>Eukaryota</taxon>
        <taxon>Fungi</taxon>
        <taxon>Dikarya</taxon>
        <taxon>Basidiomycota</taxon>
        <taxon>Agaricomycotina</taxon>
        <taxon>Agaricomycetes</taxon>
        <taxon>Agaricomycetidae</taxon>
        <taxon>Boletales</taxon>
        <taxon>Paxilineae</taxon>
        <taxon>Paxillaceae</taxon>
        <taxon>Paxillus</taxon>
    </lineage>
</organism>
<dbReference type="InterPro" id="IPR041078">
    <property type="entry name" value="Plavaka"/>
</dbReference>
<dbReference type="OrthoDB" id="3199698at2759"/>